<gene>
    <name evidence="1" type="ORF">B0I22_3437</name>
</gene>
<organism evidence="1 2">
    <name type="scientific">Epilithonimonas xixisoli</name>
    <dbReference type="NCBI Taxonomy" id="1476462"/>
    <lineage>
        <taxon>Bacteria</taxon>
        <taxon>Pseudomonadati</taxon>
        <taxon>Bacteroidota</taxon>
        <taxon>Flavobacteriia</taxon>
        <taxon>Flavobacteriales</taxon>
        <taxon>Weeksellaceae</taxon>
        <taxon>Chryseobacterium group</taxon>
        <taxon>Epilithonimonas</taxon>
    </lineage>
</organism>
<evidence type="ECO:0000313" key="1">
    <source>
        <dbReference type="EMBL" id="TDX82068.1"/>
    </source>
</evidence>
<name>A0A4R8I7J0_9FLAO</name>
<dbReference type="Proteomes" id="UP000295313">
    <property type="component" value="Unassembled WGS sequence"/>
</dbReference>
<protein>
    <submittedName>
        <fullName evidence="1">Uncharacterized protein</fullName>
    </submittedName>
</protein>
<dbReference type="AlphaFoldDB" id="A0A4R8I7J0"/>
<proteinExistence type="predicted"/>
<evidence type="ECO:0000313" key="2">
    <source>
        <dbReference type="Proteomes" id="UP000295313"/>
    </source>
</evidence>
<sequence length="57" mass="6249">MSVRFMSAVSFGRVTDNVSGLCDGRAIEAQISNFVQQLNRRTAVELCSFAPLLQNPC</sequence>
<dbReference type="EMBL" id="SOEO01000007">
    <property type="protein sequence ID" value="TDX82068.1"/>
    <property type="molecule type" value="Genomic_DNA"/>
</dbReference>
<reference evidence="1 2" key="1">
    <citation type="submission" date="2019-03" db="EMBL/GenBank/DDBJ databases">
        <title>Genomic Encyclopedia of Type Strains, Phase III (KMG-III): the genomes of soil and plant-associated and newly described type strains.</title>
        <authorList>
            <person name="Whitman W."/>
        </authorList>
    </citation>
    <scope>NUCLEOTIDE SEQUENCE [LARGE SCALE GENOMIC DNA]</scope>
    <source>
        <strain evidence="1 2">CGMCC 1.12802</strain>
    </source>
</reference>
<comment type="caution">
    <text evidence="1">The sequence shown here is derived from an EMBL/GenBank/DDBJ whole genome shotgun (WGS) entry which is preliminary data.</text>
</comment>
<accession>A0A4R8I7J0</accession>
<keyword evidence="2" id="KW-1185">Reference proteome</keyword>